<dbReference type="Proteomes" id="UP000316598">
    <property type="component" value="Unassembled WGS sequence"/>
</dbReference>
<gene>
    <name evidence="1" type="ORF">Pla22_45570</name>
</gene>
<dbReference type="EMBL" id="SJPI01000003">
    <property type="protein sequence ID" value="TWT49361.1"/>
    <property type="molecule type" value="Genomic_DNA"/>
</dbReference>
<proteinExistence type="predicted"/>
<comment type="caution">
    <text evidence="1">The sequence shown here is derived from an EMBL/GenBank/DDBJ whole genome shotgun (WGS) entry which is preliminary data.</text>
</comment>
<name>A0A5C5WGX4_9BACT</name>
<accession>A0A5C5WGX4</accession>
<sequence>MEPLVRNGWYAGKSPYQNWRTNAQEQRVLPSGWGCLAGEDTEGEILAGEILKGLTTTTCLRVLLWKRNNFKMPVSKQTCPGKMLCNKQ</sequence>
<reference evidence="1 2" key="1">
    <citation type="submission" date="2019-02" db="EMBL/GenBank/DDBJ databases">
        <title>Deep-cultivation of Planctomycetes and their phenomic and genomic characterization uncovers novel biology.</title>
        <authorList>
            <person name="Wiegand S."/>
            <person name="Jogler M."/>
            <person name="Boedeker C."/>
            <person name="Pinto D."/>
            <person name="Vollmers J."/>
            <person name="Rivas-Marin E."/>
            <person name="Kohn T."/>
            <person name="Peeters S.H."/>
            <person name="Heuer A."/>
            <person name="Rast P."/>
            <person name="Oberbeckmann S."/>
            <person name="Bunk B."/>
            <person name="Jeske O."/>
            <person name="Meyerdierks A."/>
            <person name="Storesund J.E."/>
            <person name="Kallscheuer N."/>
            <person name="Luecker S."/>
            <person name="Lage O.M."/>
            <person name="Pohl T."/>
            <person name="Merkel B.J."/>
            <person name="Hornburger P."/>
            <person name="Mueller R.-W."/>
            <person name="Bruemmer F."/>
            <person name="Labrenz M."/>
            <person name="Spormann A.M."/>
            <person name="Op Den Camp H."/>
            <person name="Overmann J."/>
            <person name="Amann R."/>
            <person name="Jetten M.S.M."/>
            <person name="Mascher T."/>
            <person name="Medema M.H."/>
            <person name="Devos D.P."/>
            <person name="Kaster A.-K."/>
            <person name="Ovreas L."/>
            <person name="Rohde M."/>
            <person name="Galperin M.Y."/>
            <person name="Jogler C."/>
        </authorList>
    </citation>
    <scope>NUCLEOTIDE SEQUENCE [LARGE SCALE GENOMIC DNA]</scope>
    <source>
        <strain evidence="1 2">Pla22</strain>
    </source>
</reference>
<protein>
    <submittedName>
        <fullName evidence="1">Uncharacterized protein</fullName>
    </submittedName>
</protein>
<evidence type="ECO:0000313" key="2">
    <source>
        <dbReference type="Proteomes" id="UP000316598"/>
    </source>
</evidence>
<organism evidence="1 2">
    <name type="scientific">Rubripirellula amarantea</name>
    <dbReference type="NCBI Taxonomy" id="2527999"/>
    <lineage>
        <taxon>Bacteria</taxon>
        <taxon>Pseudomonadati</taxon>
        <taxon>Planctomycetota</taxon>
        <taxon>Planctomycetia</taxon>
        <taxon>Pirellulales</taxon>
        <taxon>Pirellulaceae</taxon>
        <taxon>Rubripirellula</taxon>
    </lineage>
</organism>
<dbReference type="AlphaFoldDB" id="A0A5C5WGX4"/>
<evidence type="ECO:0000313" key="1">
    <source>
        <dbReference type="EMBL" id="TWT49361.1"/>
    </source>
</evidence>
<keyword evidence="2" id="KW-1185">Reference proteome</keyword>